<evidence type="ECO:0000256" key="6">
    <source>
        <dbReference type="SAM" id="Phobius"/>
    </source>
</evidence>
<protein>
    <submittedName>
        <fullName evidence="7">Permease YjgP/YjgQ</fullName>
    </submittedName>
</protein>
<dbReference type="PATRIC" id="fig|472175.3.peg.1578"/>
<dbReference type="Proteomes" id="UP000053675">
    <property type="component" value="Unassembled WGS sequence"/>
</dbReference>
<feature type="transmembrane region" description="Helical" evidence="6">
    <location>
        <begin position="274"/>
        <end position="294"/>
    </location>
</feature>
<dbReference type="GO" id="GO:0015920">
    <property type="term" value="P:lipopolysaccharide transport"/>
    <property type="evidence" value="ECO:0007669"/>
    <property type="project" value="TreeGrafter"/>
</dbReference>
<gene>
    <name evidence="7" type="ORF">EL18_01570</name>
</gene>
<proteinExistence type="predicted"/>
<dbReference type="Pfam" id="PF03739">
    <property type="entry name" value="LptF_LptG"/>
    <property type="match status" value="1"/>
</dbReference>
<feature type="transmembrane region" description="Helical" evidence="6">
    <location>
        <begin position="55"/>
        <end position="81"/>
    </location>
</feature>
<feature type="transmembrane region" description="Helical" evidence="6">
    <location>
        <begin position="337"/>
        <end position="357"/>
    </location>
</feature>
<evidence type="ECO:0000256" key="3">
    <source>
        <dbReference type="ARBA" id="ARBA00022692"/>
    </source>
</evidence>
<keyword evidence="5 6" id="KW-0472">Membrane</keyword>
<reference evidence="7 8" key="1">
    <citation type="submission" date="2014-05" db="EMBL/GenBank/DDBJ databases">
        <title>Draft Genome Sequence of Nitratireductor basaltis Strain UMTGB225, A Marine Bacterium Isolated from Green Barrel Tunicate.</title>
        <authorList>
            <person name="Gan H.Y."/>
        </authorList>
    </citation>
    <scope>NUCLEOTIDE SEQUENCE [LARGE SCALE GENOMIC DNA]</scope>
    <source>
        <strain evidence="7 8">UMTGB225</strain>
    </source>
</reference>
<comment type="caution">
    <text evidence="7">The sequence shown here is derived from an EMBL/GenBank/DDBJ whole genome shotgun (WGS) entry which is preliminary data.</text>
</comment>
<dbReference type="STRING" id="472175.EL18_01570"/>
<accession>A0A084UC47</accession>
<sequence length="361" mass="39130">MIGWTLGGYFFRRFAVITGWNFAGIAALVFIVTFTENSARFSELEGFSPQWALGLALLQLPIIMMQAVPFVGLISAMAALVSLNRKYELVVTRAAGISAWQFLTPIALGAFAFGLAAVLILNPIAAAGFSKAQELEAQVRGANTRATAENERWLKQRTGETETIIGADAALSQGRTLVRPVFIRIDEDGDIVERIDAERAFLREGFWEVKSATRRAGTAAPEAVETLSIKTNLQPEYVGERLTLPESLSIFELPGKIEVARTLGLRANAFAMHFHSLVTLPPLLVAMALIAATVSMRFARMGQSATVILGGVFAGFLLYVTSVLVKAFGSAGFVPPFIAAWTPVLVAMFFGVTFLLYREDG</sequence>
<evidence type="ECO:0000256" key="2">
    <source>
        <dbReference type="ARBA" id="ARBA00022475"/>
    </source>
</evidence>
<dbReference type="RefSeq" id="WP_036481474.1">
    <property type="nucleotide sequence ID" value="NZ_JMQM01000001.1"/>
</dbReference>
<dbReference type="GO" id="GO:0055085">
    <property type="term" value="P:transmembrane transport"/>
    <property type="evidence" value="ECO:0007669"/>
    <property type="project" value="InterPro"/>
</dbReference>
<keyword evidence="4 6" id="KW-1133">Transmembrane helix</keyword>
<feature type="transmembrane region" description="Helical" evidence="6">
    <location>
        <begin position="102"/>
        <end position="125"/>
    </location>
</feature>
<dbReference type="OrthoDB" id="9798468at2"/>
<evidence type="ECO:0000256" key="1">
    <source>
        <dbReference type="ARBA" id="ARBA00004651"/>
    </source>
</evidence>
<dbReference type="eggNOG" id="COG0795">
    <property type="taxonomic scope" value="Bacteria"/>
</dbReference>
<dbReference type="InterPro" id="IPR030923">
    <property type="entry name" value="LptG"/>
</dbReference>
<dbReference type="NCBIfam" id="TIGR04408">
    <property type="entry name" value="LptG_lptG"/>
    <property type="match status" value="1"/>
</dbReference>
<dbReference type="PANTHER" id="PTHR33529">
    <property type="entry name" value="SLR0882 PROTEIN-RELATED"/>
    <property type="match status" value="1"/>
</dbReference>
<evidence type="ECO:0000256" key="5">
    <source>
        <dbReference type="ARBA" id="ARBA00023136"/>
    </source>
</evidence>
<evidence type="ECO:0000256" key="4">
    <source>
        <dbReference type="ARBA" id="ARBA00022989"/>
    </source>
</evidence>
<keyword evidence="8" id="KW-1185">Reference proteome</keyword>
<dbReference type="PANTHER" id="PTHR33529:SF2">
    <property type="entry name" value="LIPOPOLYSACCHARIDE EXPORT SYSTEM PERMEASE PROTEIN LPTG"/>
    <property type="match status" value="1"/>
</dbReference>
<name>A0A084UC47_9HYPH</name>
<keyword evidence="2" id="KW-1003">Cell membrane</keyword>
<dbReference type="EMBL" id="JMQM01000001">
    <property type="protein sequence ID" value="KFB10533.1"/>
    <property type="molecule type" value="Genomic_DNA"/>
</dbReference>
<dbReference type="GO" id="GO:0043190">
    <property type="term" value="C:ATP-binding cassette (ABC) transporter complex"/>
    <property type="evidence" value="ECO:0007669"/>
    <property type="project" value="InterPro"/>
</dbReference>
<keyword evidence="3 6" id="KW-0812">Transmembrane</keyword>
<dbReference type="AlphaFoldDB" id="A0A084UC47"/>
<evidence type="ECO:0000313" key="7">
    <source>
        <dbReference type="EMBL" id="KFB10533.1"/>
    </source>
</evidence>
<organism evidence="7 8">
    <name type="scientific">Nitratireductor basaltis</name>
    <dbReference type="NCBI Taxonomy" id="472175"/>
    <lineage>
        <taxon>Bacteria</taxon>
        <taxon>Pseudomonadati</taxon>
        <taxon>Pseudomonadota</taxon>
        <taxon>Alphaproteobacteria</taxon>
        <taxon>Hyphomicrobiales</taxon>
        <taxon>Phyllobacteriaceae</taxon>
        <taxon>Nitratireductor</taxon>
    </lineage>
</organism>
<dbReference type="InterPro" id="IPR005495">
    <property type="entry name" value="LptG/LptF_permease"/>
</dbReference>
<feature type="transmembrane region" description="Helical" evidence="6">
    <location>
        <begin position="306"/>
        <end position="325"/>
    </location>
</feature>
<feature type="transmembrane region" description="Helical" evidence="6">
    <location>
        <begin position="14"/>
        <end position="35"/>
    </location>
</feature>
<comment type="subcellular location">
    <subcellularLocation>
        <location evidence="1">Cell membrane</location>
        <topology evidence="1">Multi-pass membrane protein</topology>
    </subcellularLocation>
</comment>
<evidence type="ECO:0000313" key="8">
    <source>
        <dbReference type="Proteomes" id="UP000053675"/>
    </source>
</evidence>